<dbReference type="AlphaFoldDB" id="A0A0F9PRU1"/>
<dbReference type="EMBL" id="LAZR01004996">
    <property type="protein sequence ID" value="KKN03776.1"/>
    <property type="molecule type" value="Genomic_DNA"/>
</dbReference>
<sequence>MIGRCGGCIYLKPTEREQNKDSQKPNHICTLYNKRVIHGYHHPSILKLRKCTEENSFKSGRK</sequence>
<reference evidence="1" key="1">
    <citation type="journal article" date="2015" name="Nature">
        <title>Complex archaea that bridge the gap between prokaryotes and eukaryotes.</title>
        <authorList>
            <person name="Spang A."/>
            <person name="Saw J.H."/>
            <person name="Jorgensen S.L."/>
            <person name="Zaremba-Niedzwiedzka K."/>
            <person name="Martijn J."/>
            <person name="Lind A.E."/>
            <person name="van Eijk R."/>
            <person name="Schleper C."/>
            <person name="Guy L."/>
            <person name="Ettema T.J."/>
        </authorList>
    </citation>
    <scope>NUCLEOTIDE SEQUENCE</scope>
</reference>
<proteinExistence type="predicted"/>
<protein>
    <submittedName>
        <fullName evidence="1">Uncharacterized protein</fullName>
    </submittedName>
</protein>
<evidence type="ECO:0000313" key="1">
    <source>
        <dbReference type="EMBL" id="KKN03776.1"/>
    </source>
</evidence>
<gene>
    <name evidence="1" type="ORF">LCGC14_1104130</name>
</gene>
<accession>A0A0F9PRU1</accession>
<comment type="caution">
    <text evidence="1">The sequence shown here is derived from an EMBL/GenBank/DDBJ whole genome shotgun (WGS) entry which is preliminary data.</text>
</comment>
<organism evidence="1">
    <name type="scientific">marine sediment metagenome</name>
    <dbReference type="NCBI Taxonomy" id="412755"/>
    <lineage>
        <taxon>unclassified sequences</taxon>
        <taxon>metagenomes</taxon>
        <taxon>ecological metagenomes</taxon>
    </lineage>
</organism>
<name>A0A0F9PRU1_9ZZZZ</name>